<dbReference type="RefSeq" id="WP_085918579.1">
    <property type="nucleotide sequence ID" value="NZ_JAKNQT010000001.1"/>
</dbReference>
<keyword evidence="3" id="KW-0288">FMN</keyword>
<evidence type="ECO:0000256" key="3">
    <source>
        <dbReference type="ARBA" id="ARBA00022643"/>
    </source>
</evidence>
<dbReference type="PANTHER" id="PTHR30546:SF23">
    <property type="entry name" value="FLAVOPROTEIN-LIKE PROTEIN YCP4-RELATED"/>
    <property type="match status" value="1"/>
</dbReference>
<keyword evidence="5" id="KW-0560">Oxidoreductase</keyword>
<gene>
    <name evidence="5" type="primary">wrbA</name>
    <name evidence="5" type="ORF">L0635_04685</name>
</gene>
<keyword evidence="6" id="KW-1185">Reference proteome</keyword>
<dbReference type="Gene3D" id="3.40.50.360">
    <property type="match status" value="1"/>
</dbReference>
<dbReference type="EC" id="1.6.5.2" evidence="5"/>
<dbReference type="InterPro" id="IPR010089">
    <property type="entry name" value="Flavoprotein_WrbA-like"/>
</dbReference>
<proteinExistence type="inferred from homology"/>
<protein>
    <submittedName>
        <fullName evidence="5">NAD(P)H:quinone oxidoreductase</fullName>
        <ecNumber evidence="5">1.6.5.2</ecNumber>
    </submittedName>
</protein>
<dbReference type="Pfam" id="PF03358">
    <property type="entry name" value="FMN_red"/>
    <property type="match status" value="1"/>
</dbReference>
<dbReference type="PROSITE" id="PS50902">
    <property type="entry name" value="FLAVODOXIN_LIKE"/>
    <property type="match status" value="1"/>
</dbReference>
<feature type="domain" description="Flavodoxin-like" evidence="4">
    <location>
        <begin position="8"/>
        <end position="193"/>
    </location>
</feature>
<comment type="caution">
    <text evidence="5">The sequence shown here is derived from an EMBL/GenBank/DDBJ whole genome shotgun (WGS) entry which is preliminary data.</text>
</comment>
<name>A0ABT4ITQ6_9GAMM</name>
<dbReference type="InterPro" id="IPR029039">
    <property type="entry name" value="Flavoprotein-like_sf"/>
</dbReference>
<evidence type="ECO:0000313" key="6">
    <source>
        <dbReference type="Proteomes" id="UP001321125"/>
    </source>
</evidence>
<dbReference type="Proteomes" id="UP001321125">
    <property type="component" value="Unassembled WGS sequence"/>
</dbReference>
<evidence type="ECO:0000313" key="5">
    <source>
        <dbReference type="EMBL" id="MCZ0926377.1"/>
    </source>
</evidence>
<reference evidence="5 6" key="1">
    <citation type="submission" date="2022-02" db="EMBL/GenBank/DDBJ databases">
        <title>Study of halophilic communities from a Mexican lake.</title>
        <authorList>
            <person name="Hernandez-Soto L.M."/>
            <person name="Martinez-Abarca F."/>
            <person name="Ramirez-Saad H.C."/>
            <person name="Aguirre-Garrido J.F."/>
        </authorList>
    </citation>
    <scope>NUCLEOTIDE SEQUENCE [LARGE SCALE GENOMIC DNA]</scope>
    <source>
        <strain evidence="5 6">Hjan13</strain>
    </source>
</reference>
<dbReference type="GO" id="GO:0003955">
    <property type="term" value="F:NAD(P)H dehydrogenase (quinone) activity"/>
    <property type="evidence" value="ECO:0007669"/>
    <property type="project" value="UniProtKB-EC"/>
</dbReference>
<organism evidence="5 6">
    <name type="scientific">Vreelandella janggokensis</name>
    <dbReference type="NCBI Taxonomy" id="370767"/>
    <lineage>
        <taxon>Bacteria</taxon>
        <taxon>Pseudomonadati</taxon>
        <taxon>Pseudomonadota</taxon>
        <taxon>Gammaproteobacteria</taxon>
        <taxon>Oceanospirillales</taxon>
        <taxon>Halomonadaceae</taxon>
        <taxon>Vreelandella</taxon>
    </lineage>
</organism>
<dbReference type="InterPro" id="IPR008254">
    <property type="entry name" value="Flavodoxin/NO_synth"/>
</dbReference>
<evidence type="ECO:0000259" key="4">
    <source>
        <dbReference type="PROSITE" id="PS50902"/>
    </source>
</evidence>
<keyword evidence="2" id="KW-0285">Flavoprotein</keyword>
<evidence type="ECO:0000256" key="2">
    <source>
        <dbReference type="ARBA" id="ARBA00022630"/>
    </source>
</evidence>
<sequence>MSGSLPYVLILYYSRSGATATMAQQMAAGVEQVAGIEARLRTVPPVSPTCEATSPEIPEEGAIYAELDDLRHCSALALGSPTRFGNMASPLKYFLDTTSSLWINGALIDKPATAFTSSSSLHGGQEATLLTMLVPLLHHGMVYAGVPYSATELLATETGGTPYGSSHLAGPRSDRSVDEHERALCVAQGKRLAKLALAMRTMREETS</sequence>
<dbReference type="NCBIfam" id="TIGR01755">
    <property type="entry name" value="flav_wrbA"/>
    <property type="match status" value="1"/>
</dbReference>
<dbReference type="PANTHER" id="PTHR30546">
    <property type="entry name" value="FLAVODOXIN-RELATED PROTEIN WRBA-RELATED"/>
    <property type="match status" value="1"/>
</dbReference>
<dbReference type="EMBL" id="JAKNQU010000002">
    <property type="protein sequence ID" value="MCZ0926377.1"/>
    <property type="molecule type" value="Genomic_DNA"/>
</dbReference>
<dbReference type="SUPFAM" id="SSF52218">
    <property type="entry name" value="Flavoproteins"/>
    <property type="match status" value="1"/>
</dbReference>
<dbReference type="NCBIfam" id="NF002999">
    <property type="entry name" value="PRK03767.1"/>
    <property type="match status" value="1"/>
</dbReference>
<accession>A0ABT4ITQ6</accession>
<evidence type="ECO:0000256" key="1">
    <source>
        <dbReference type="ARBA" id="ARBA00006961"/>
    </source>
</evidence>
<comment type="similarity">
    <text evidence="1">Belongs to the WrbA family.</text>
</comment>
<dbReference type="InterPro" id="IPR005025">
    <property type="entry name" value="FMN_Rdtase-like_dom"/>
</dbReference>